<gene>
    <name evidence="2" type="ORF">BDN70DRAFT_987937</name>
</gene>
<evidence type="ECO:0000256" key="1">
    <source>
        <dbReference type="SAM" id="MobiDB-lite"/>
    </source>
</evidence>
<evidence type="ECO:0000313" key="3">
    <source>
        <dbReference type="Proteomes" id="UP000807469"/>
    </source>
</evidence>
<feature type="compositionally biased region" description="Polar residues" evidence="1">
    <location>
        <begin position="131"/>
        <end position="143"/>
    </location>
</feature>
<dbReference type="AlphaFoldDB" id="A0A9P5ZGS3"/>
<feature type="region of interest" description="Disordered" evidence="1">
    <location>
        <begin position="53"/>
        <end position="74"/>
    </location>
</feature>
<keyword evidence="3" id="KW-1185">Reference proteome</keyword>
<dbReference type="Proteomes" id="UP000807469">
    <property type="component" value="Unassembled WGS sequence"/>
</dbReference>
<protein>
    <submittedName>
        <fullName evidence="2">Uncharacterized protein</fullName>
    </submittedName>
</protein>
<name>A0A9P5ZGS3_9AGAR</name>
<feature type="compositionally biased region" description="Low complexity" evidence="1">
    <location>
        <begin position="58"/>
        <end position="67"/>
    </location>
</feature>
<feature type="compositionally biased region" description="Low complexity" evidence="1">
    <location>
        <begin position="144"/>
        <end position="157"/>
    </location>
</feature>
<comment type="caution">
    <text evidence="2">The sequence shown here is derived from an EMBL/GenBank/DDBJ whole genome shotgun (WGS) entry which is preliminary data.</text>
</comment>
<dbReference type="OrthoDB" id="3065641at2759"/>
<organism evidence="2 3">
    <name type="scientific">Pholiota conissans</name>
    <dbReference type="NCBI Taxonomy" id="109636"/>
    <lineage>
        <taxon>Eukaryota</taxon>
        <taxon>Fungi</taxon>
        <taxon>Dikarya</taxon>
        <taxon>Basidiomycota</taxon>
        <taxon>Agaricomycotina</taxon>
        <taxon>Agaricomycetes</taxon>
        <taxon>Agaricomycetidae</taxon>
        <taxon>Agaricales</taxon>
        <taxon>Agaricineae</taxon>
        <taxon>Strophariaceae</taxon>
        <taxon>Pholiota</taxon>
    </lineage>
</organism>
<sequence length="272" mass="29841">MDPYYSAYPCADSAYDLPDLYYDHHDLPSPPSATSSNIISTPPLDWQQPWLSDEVSYQQQQQQQQQQPPWQSSPLVAARPMVHPIDTECNWIYQQQHSGALEPSSILFSSYKQPHHASSSLSLSSTIHSSQARQTQTHASGFISSSGAALPSSSPLSAPTTVSPSALTLYPSAAVSPPYQGTSASTTSLKLHQPRPSRKIPIVSLSELATASPSPRSIYLLKLQSHIIQWRIIQVINTSPTVYIQKATYTAPPSHPERQITRAEYHSVLAVA</sequence>
<evidence type="ECO:0000313" key="2">
    <source>
        <dbReference type="EMBL" id="KAF9486360.1"/>
    </source>
</evidence>
<dbReference type="EMBL" id="MU155130">
    <property type="protein sequence ID" value="KAF9486360.1"/>
    <property type="molecule type" value="Genomic_DNA"/>
</dbReference>
<feature type="region of interest" description="Disordered" evidence="1">
    <location>
        <begin position="122"/>
        <end position="157"/>
    </location>
</feature>
<proteinExistence type="predicted"/>
<reference evidence="2" key="1">
    <citation type="submission" date="2020-11" db="EMBL/GenBank/DDBJ databases">
        <authorList>
            <consortium name="DOE Joint Genome Institute"/>
            <person name="Ahrendt S."/>
            <person name="Riley R."/>
            <person name="Andreopoulos W."/>
            <person name="Labutti K."/>
            <person name="Pangilinan J."/>
            <person name="Ruiz-Duenas F.J."/>
            <person name="Barrasa J.M."/>
            <person name="Sanchez-Garcia M."/>
            <person name="Camarero S."/>
            <person name="Miyauchi S."/>
            <person name="Serrano A."/>
            <person name="Linde D."/>
            <person name="Babiker R."/>
            <person name="Drula E."/>
            <person name="Ayuso-Fernandez I."/>
            <person name="Pacheco R."/>
            <person name="Padilla G."/>
            <person name="Ferreira P."/>
            <person name="Barriuso J."/>
            <person name="Kellner H."/>
            <person name="Castanera R."/>
            <person name="Alfaro M."/>
            <person name="Ramirez L."/>
            <person name="Pisabarro A.G."/>
            <person name="Kuo A."/>
            <person name="Tritt A."/>
            <person name="Lipzen A."/>
            <person name="He G."/>
            <person name="Yan M."/>
            <person name="Ng V."/>
            <person name="Cullen D."/>
            <person name="Martin F."/>
            <person name="Rosso M.-N."/>
            <person name="Henrissat B."/>
            <person name="Hibbett D."/>
            <person name="Martinez A.T."/>
            <person name="Grigoriev I.V."/>
        </authorList>
    </citation>
    <scope>NUCLEOTIDE SEQUENCE</scope>
    <source>
        <strain evidence="2">CIRM-BRFM 674</strain>
    </source>
</reference>
<accession>A0A9P5ZGS3</accession>